<comment type="caution">
    <text evidence="1">The sequence shown here is derived from an EMBL/GenBank/DDBJ whole genome shotgun (WGS) entry which is preliminary data.</text>
</comment>
<organism evidence="1 2">
    <name type="scientific">Myxococcus virescens</name>
    <dbReference type="NCBI Taxonomy" id="83456"/>
    <lineage>
        <taxon>Bacteria</taxon>
        <taxon>Pseudomonadati</taxon>
        <taxon>Myxococcota</taxon>
        <taxon>Myxococcia</taxon>
        <taxon>Myxococcales</taxon>
        <taxon>Cystobacterineae</taxon>
        <taxon>Myxococcaceae</taxon>
        <taxon>Myxococcus</taxon>
    </lineage>
</organism>
<dbReference type="EMBL" id="BJVY01000031">
    <property type="protein sequence ID" value="GEL73172.1"/>
    <property type="molecule type" value="Genomic_DNA"/>
</dbReference>
<evidence type="ECO:0000313" key="2">
    <source>
        <dbReference type="Proteomes" id="UP000321224"/>
    </source>
</evidence>
<dbReference type="AlphaFoldDB" id="A0A511HHX9"/>
<name>A0A511HHX9_9BACT</name>
<sequence length="474" mass="51375">MFAIATAIKAMALTRRPPAKQDILRAFMSALAAALRGVEGAGTMVLVDVLEEHLDEAEFRWLQWEKALGAPDFSLMEVARLEELLLAHLDGLVVGASSSVESVLRPAFATEDAFRICAAAFSLLALGEVDEVLLRLREAEPEARAAIRRALELSEAPGLGARLLDVLRREDTAPQAEVLEALAFRQEAPPEVLAHFFTHGEQRARVAALRAALPLPEDAARGLLPSLLDSAHPSVRAAAMGAGLASGVRSAWETCRTAVRARDAHSLEAMVLLAMGGSETDISLLLGLLDAEQLRPHALWALGFSGRVAAMEACVAYLEVPVVAQLAGEAFSAMTGLRLEAPYALLPGERPEGAPPPPELQEDLDADLVPRPEDDLPWPNVATVRGWWDAEKKRFAKGTRYLLGRPFNGSVLVEALETSPMRRRHVLARELALRSQGTLMVRTRAFTHVQRAEQAKARAASARIHTRSFDSGLR</sequence>
<accession>A0A511HHX9</accession>
<reference evidence="1 2" key="1">
    <citation type="submission" date="2019-07" db="EMBL/GenBank/DDBJ databases">
        <title>Whole genome shotgun sequence of Myxococcus virescens NBRC 100334.</title>
        <authorList>
            <person name="Hosoyama A."/>
            <person name="Uohara A."/>
            <person name="Ohji S."/>
            <person name="Ichikawa N."/>
        </authorList>
    </citation>
    <scope>NUCLEOTIDE SEQUENCE [LARGE SCALE GENOMIC DNA]</scope>
    <source>
        <strain evidence="1 2">NBRC 100334</strain>
    </source>
</reference>
<dbReference type="NCBIfam" id="TIGR02270">
    <property type="entry name" value="TIGR02270 family protein"/>
    <property type="match status" value="1"/>
</dbReference>
<dbReference type="Proteomes" id="UP000321224">
    <property type="component" value="Unassembled WGS sequence"/>
</dbReference>
<proteinExistence type="predicted"/>
<protein>
    <recommendedName>
        <fullName evidence="3">TIGR02270 family protein</fullName>
    </recommendedName>
</protein>
<evidence type="ECO:0008006" key="3">
    <source>
        <dbReference type="Google" id="ProtNLM"/>
    </source>
</evidence>
<evidence type="ECO:0000313" key="1">
    <source>
        <dbReference type="EMBL" id="GEL73172.1"/>
    </source>
</evidence>
<dbReference type="InterPro" id="IPR011959">
    <property type="entry name" value="CHP02270"/>
</dbReference>
<gene>
    <name evidence="1" type="ORF">MVI01_49560</name>
</gene>